<dbReference type="AlphaFoldDB" id="A0A3A1YRN2"/>
<keyword evidence="1" id="KW-0732">Signal</keyword>
<dbReference type="OrthoDB" id="5678335at2"/>
<evidence type="ECO:0000256" key="1">
    <source>
        <dbReference type="SAM" id="SignalP"/>
    </source>
</evidence>
<dbReference type="Proteomes" id="UP000265916">
    <property type="component" value="Unassembled WGS sequence"/>
</dbReference>
<evidence type="ECO:0000313" key="2">
    <source>
        <dbReference type="EMBL" id="RIY40156.1"/>
    </source>
</evidence>
<feature type="signal peptide" evidence="1">
    <location>
        <begin position="1"/>
        <end position="23"/>
    </location>
</feature>
<accession>A0A3A1YRN2</accession>
<evidence type="ECO:0000313" key="3">
    <source>
        <dbReference type="Proteomes" id="UP000265916"/>
    </source>
</evidence>
<keyword evidence="3" id="KW-1185">Reference proteome</keyword>
<gene>
    <name evidence="2" type="ORF">CKF58_01075</name>
</gene>
<dbReference type="RefSeq" id="WP_119530142.1">
    <property type="nucleotide sequence ID" value="NZ_JBHSSP010000023.1"/>
</dbReference>
<comment type="caution">
    <text evidence="2">The sequence shown here is derived from an EMBL/GenBank/DDBJ whole genome shotgun (WGS) entry which is preliminary data.</text>
</comment>
<evidence type="ECO:0008006" key="4">
    <source>
        <dbReference type="Google" id="ProtNLM"/>
    </source>
</evidence>
<sequence length="212" mass="22488">MKLKTLSVALLSGAALVAGSANAADFSNKVMRVDLNTGFKVSNFNLKNSSVNFNAGSFTLNLGAYGFVYNNGNVAVGLGAEASTSIGRFTYGGSLEHYSTDTAYDERAASTTNTAKRYSDYNYGLAALVQFNATETFTPYIKLGSGFERASYRVEGTKVNFKGAYYRLGAGTSWANGVTVGGYIDYSYELKPKASSGKGRAVTYGASIGYAF</sequence>
<proteinExistence type="predicted"/>
<feature type="chain" id="PRO_5017449706" description="Outer membrane protein beta-barrel domain-containing protein" evidence="1">
    <location>
        <begin position="24"/>
        <end position="212"/>
    </location>
</feature>
<reference evidence="2 3" key="1">
    <citation type="submission" date="2017-08" db="EMBL/GenBank/DDBJ databases">
        <title>Reclassification of Bisgaard taxon 37 and 44.</title>
        <authorList>
            <person name="Christensen H."/>
        </authorList>
    </citation>
    <scope>NUCLEOTIDE SEQUENCE [LARGE SCALE GENOMIC DNA]</scope>
    <source>
        <strain evidence="2 3">111</strain>
    </source>
</reference>
<protein>
    <recommendedName>
        <fullName evidence="4">Outer membrane protein beta-barrel domain-containing protein</fullName>
    </recommendedName>
</protein>
<name>A0A3A1YRN2_9GAMM</name>
<dbReference type="EMBL" id="NRJG01000018">
    <property type="protein sequence ID" value="RIY40156.1"/>
    <property type="molecule type" value="Genomic_DNA"/>
</dbReference>
<organism evidence="2 3">
    <name type="scientific">Psittacicella hinzii</name>
    <dbReference type="NCBI Taxonomy" id="2028575"/>
    <lineage>
        <taxon>Bacteria</taxon>
        <taxon>Pseudomonadati</taxon>
        <taxon>Pseudomonadota</taxon>
        <taxon>Gammaproteobacteria</taxon>
        <taxon>Pasteurellales</taxon>
        <taxon>Psittacicellaceae</taxon>
        <taxon>Psittacicella</taxon>
    </lineage>
</organism>